<dbReference type="GO" id="GO:0032993">
    <property type="term" value="C:protein-DNA complex"/>
    <property type="evidence" value="ECO:0007669"/>
    <property type="project" value="TreeGrafter"/>
</dbReference>
<protein>
    <submittedName>
        <fullName evidence="7">Two-component system alkaline phosphatase synthesis response regulator PhoP</fullName>
    </submittedName>
</protein>
<dbReference type="PROSITE" id="PS50110">
    <property type="entry name" value="RESPONSE_REGULATORY"/>
    <property type="match status" value="1"/>
</dbReference>
<dbReference type="InterPro" id="IPR001867">
    <property type="entry name" value="OmpR/PhoB-type_DNA-bd"/>
</dbReference>
<proteinExistence type="predicted"/>
<keyword evidence="4" id="KW-0238">DNA-binding</keyword>
<dbReference type="SUPFAM" id="SSF52172">
    <property type="entry name" value="CheY-like"/>
    <property type="match status" value="1"/>
</dbReference>
<keyword evidence="3" id="KW-0805">Transcription regulation</keyword>
<evidence type="ECO:0000256" key="4">
    <source>
        <dbReference type="ARBA" id="ARBA00023125"/>
    </source>
</evidence>
<dbReference type="InterPro" id="IPR011006">
    <property type="entry name" value="CheY-like_superfamily"/>
</dbReference>
<dbReference type="SMART" id="SM00862">
    <property type="entry name" value="Trans_reg_C"/>
    <property type="match status" value="1"/>
</dbReference>
<dbReference type="SUPFAM" id="SSF46894">
    <property type="entry name" value="C-terminal effector domain of the bipartite response regulators"/>
    <property type="match status" value="1"/>
</dbReference>
<dbReference type="PANTHER" id="PTHR48111">
    <property type="entry name" value="REGULATOR OF RPOS"/>
    <property type="match status" value="1"/>
</dbReference>
<dbReference type="InterPro" id="IPR039420">
    <property type="entry name" value="WalR-like"/>
</dbReference>
<evidence type="ECO:0000256" key="1">
    <source>
        <dbReference type="ARBA" id="ARBA00022553"/>
    </source>
</evidence>
<evidence type="ECO:0000256" key="3">
    <source>
        <dbReference type="ARBA" id="ARBA00023015"/>
    </source>
</evidence>
<dbReference type="SMART" id="SM00448">
    <property type="entry name" value="REC"/>
    <property type="match status" value="1"/>
</dbReference>
<dbReference type="GO" id="GO:0006355">
    <property type="term" value="P:regulation of DNA-templated transcription"/>
    <property type="evidence" value="ECO:0007669"/>
    <property type="project" value="InterPro"/>
</dbReference>
<dbReference type="PANTHER" id="PTHR48111:SF73">
    <property type="entry name" value="ALKALINE PHOSPHATASE SYNTHESIS TRANSCRIPTIONAL REGULATORY PROTEIN PHOP"/>
    <property type="match status" value="1"/>
</dbReference>
<reference evidence="7 8" key="1">
    <citation type="submission" date="2018-07" db="EMBL/GenBank/DDBJ databases">
        <title>Genomic Encyclopedia of Type Strains, Phase III (KMG-III): the genomes of soil and plant-associated and newly described type strains.</title>
        <authorList>
            <person name="Whitman W."/>
        </authorList>
    </citation>
    <scope>NUCLEOTIDE SEQUENCE [LARGE SCALE GENOMIC DNA]</scope>
    <source>
        <strain evidence="7 8">CECT 7031</strain>
    </source>
</reference>
<dbReference type="KEGG" id="wso:WSWS_00611"/>
<dbReference type="GO" id="GO:0005829">
    <property type="term" value="C:cytosol"/>
    <property type="evidence" value="ECO:0007669"/>
    <property type="project" value="TreeGrafter"/>
</dbReference>
<dbReference type="PROSITE" id="PS51755">
    <property type="entry name" value="OMPR_PHOB"/>
    <property type="match status" value="1"/>
</dbReference>
<dbReference type="Proteomes" id="UP000254912">
    <property type="component" value="Unassembled WGS sequence"/>
</dbReference>
<dbReference type="FunFam" id="1.10.10.10:FF:000018">
    <property type="entry name" value="DNA-binding response regulator ResD"/>
    <property type="match status" value="1"/>
</dbReference>
<keyword evidence="1" id="KW-0597">Phosphoprotein</keyword>
<dbReference type="Gene3D" id="6.10.250.690">
    <property type="match status" value="1"/>
</dbReference>
<dbReference type="InterPro" id="IPR001789">
    <property type="entry name" value="Sig_transdc_resp-reg_receiver"/>
</dbReference>
<evidence type="ECO:0000256" key="2">
    <source>
        <dbReference type="ARBA" id="ARBA00023012"/>
    </source>
</evidence>
<dbReference type="OrthoDB" id="9790442at2"/>
<dbReference type="EMBL" id="QRAS01000001">
    <property type="protein sequence ID" value="RDL11822.1"/>
    <property type="molecule type" value="Genomic_DNA"/>
</dbReference>
<dbReference type="FunFam" id="3.40.50.2300:FF:000001">
    <property type="entry name" value="DNA-binding response regulator PhoB"/>
    <property type="match status" value="1"/>
</dbReference>
<dbReference type="Pfam" id="PF00486">
    <property type="entry name" value="Trans_reg_C"/>
    <property type="match status" value="1"/>
</dbReference>
<name>A0A288QT80_9LACO</name>
<comment type="caution">
    <text evidence="7">The sequence shown here is derived from an EMBL/GenBank/DDBJ whole genome shotgun (WGS) entry which is preliminary data.</text>
</comment>
<accession>A0A288QT80</accession>
<evidence type="ECO:0000256" key="6">
    <source>
        <dbReference type="ARBA" id="ARBA00023163"/>
    </source>
</evidence>
<dbReference type="Gene3D" id="3.40.50.2300">
    <property type="match status" value="1"/>
</dbReference>
<keyword evidence="2" id="KW-0902">Two-component regulatory system</keyword>
<dbReference type="GeneID" id="94545817"/>
<keyword evidence="8" id="KW-1185">Reference proteome</keyword>
<gene>
    <name evidence="7" type="ORF">DFP99_0241</name>
</gene>
<dbReference type="InterPro" id="IPR016032">
    <property type="entry name" value="Sig_transdc_resp-reg_C-effctor"/>
</dbReference>
<organism evidence="7 8">
    <name type="scientific">Weissella soli</name>
    <dbReference type="NCBI Taxonomy" id="155866"/>
    <lineage>
        <taxon>Bacteria</taxon>
        <taxon>Bacillati</taxon>
        <taxon>Bacillota</taxon>
        <taxon>Bacilli</taxon>
        <taxon>Lactobacillales</taxon>
        <taxon>Lactobacillaceae</taxon>
        <taxon>Weissella</taxon>
    </lineage>
</organism>
<dbReference type="InterPro" id="IPR036388">
    <property type="entry name" value="WH-like_DNA-bd_sf"/>
</dbReference>
<evidence type="ECO:0000256" key="5">
    <source>
        <dbReference type="ARBA" id="ARBA00023159"/>
    </source>
</evidence>
<dbReference type="CDD" id="cd00383">
    <property type="entry name" value="trans_reg_C"/>
    <property type="match status" value="1"/>
</dbReference>
<sequence length="243" mass="27241">MTKILVVDDEPSLVTLLSYNLEKNGFEVITATDGNQAIERVVVDKPDLVLLDVMLPGKSGTDVLRELRQEKNNVPIILVTAVDDEVDKILGLEIGADDYVTKPFSPREVIARLRAVMRRYEIGGDANRASGQATSDRILTTGRITIDLDKLVVQKAGELVKLTPKEFELLAYMADRAGRVLDRETILHGVWGFEYSGPDTRMVDMHLSHLRDKLEDNPKDPQILKTVRGFGYRFEKIPTPNEV</sequence>
<evidence type="ECO:0000313" key="7">
    <source>
        <dbReference type="EMBL" id="RDL11822.1"/>
    </source>
</evidence>
<dbReference type="AlphaFoldDB" id="A0A288QT80"/>
<dbReference type="Pfam" id="PF00072">
    <property type="entry name" value="Response_reg"/>
    <property type="match status" value="1"/>
</dbReference>
<dbReference type="RefSeq" id="WP_070230808.1">
    <property type="nucleotide sequence ID" value="NZ_BJYO01000002.1"/>
</dbReference>
<dbReference type="GO" id="GO:0000976">
    <property type="term" value="F:transcription cis-regulatory region binding"/>
    <property type="evidence" value="ECO:0007669"/>
    <property type="project" value="TreeGrafter"/>
</dbReference>
<keyword evidence="5" id="KW-0010">Activator</keyword>
<dbReference type="GO" id="GO:0000156">
    <property type="term" value="F:phosphorelay response regulator activity"/>
    <property type="evidence" value="ECO:0007669"/>
    <property type="project" value="TreeGrafter"/>
</dbReference>
<keyword evidence="6" id="KW-0804">Transcription</keyword>
<evidence type="ECO:0000313" key="8">
    <source>
        <dbReference type="Proteomes" id="UP000254912"/>
    </source>
</evidence>
<dbReference type="Gene3D" id="1.10.10.10">
    <property type="entry name" value="Winged helix-like DNA-binding domain superfamily/Winged helix DNA-binding domain"/>
    <property type="match status" value="1"/>
</dbReference>